<evidence type="ECO:0000256" key="1">
    <source>
        <dbReference type="SAM" id="Coils"/>
    </source>
</evidence>
<feature type="compositionally biased region" description="Low complexity" evidence="2">
    <location>
        <begin position="1"/>
        <end position="12"/>
    </location>
</feature>
<feature type="compositionally biased region" description="Polar residues" evidence="2">
    <location>
        <begin position="810"/>
        <end position="838"/>
    </location>
</feature>
<organism evidence="3 4">
    <name type="scientific">Fistulifera solaris</name>
    <name type="common">Oleaginous diatom</name>
    <dbReference type="NCBI Taxonomy" id="1519565"/>
    <lineage>
        <taxon>Eukaryota</taxon>
        <taxon>Sar</taxon>
        <taxon>Stramenopiles</taxon>
        <taxon>Ochrophyta</taxon>
        <taxon>Bacillariophyta</taxon>
        <taxon>Bacillariophyceae</taxon>
        <taxon>Bacillariophycidae</taxon>
        <taxon>Naviculales</taxon>
        <taxon>Naviculaceae</taxon>
        <taxon>Fistulifera</taxon>
    </lineage>
</organism>
<dbReference type="InParanoid" id="A0A1Z5KS02"/>
<feature type="region of interest" description="Disordered" evidence="2">
    <location>
        <begin position="63"/>
        <end position="165"/>
    </location>
</feature>
<gene>
    <name evidence="3" type="ORF">FisN_7Hh320</name>
</gene>
<sequence>MADPPAASPMASLRPKDPSPRMFDNQGESRNPTEDSAEPFTFVQKGEEFLPDDLNSLLKASGAAIAEDTKKNDRNRTKKMFSPEYKAELSAEMQASESTPDQSKVSPFSRKAQRFSSLKKKKVSSNLLNRIFGPTGSDDSQKSADRDEDVLESGCSPTNNAVCGVACRRESRIPPEAPSEADADPMESGCGGGFAEAVANARDNLTLYAEDEVRQAIQSSLDEVIGLAYKVNELPTPPPPKPQDDQKESDDDTSDSKSKEKKWKTSEGGSVFERFVSCSSAPAGSGISPKKQTITPGKLVIPALFANAASKSHVPRPTENTNSKSPLKNTEKSPKRAALEDVYKASTGPKHISLVGTDSEDDSASSSSISRVSSHSPPPVQMITGSSMHQSPYLNHRTSPALVRIIPSREELSTVKEVSTKGSSVDEGRQDSILLIEVDDNDDEDDAAFLPDDFEAYDRQNDRELRKISSEELDQHINEALAKAEIEWNDPFGKESRSQIEFAVEDALKAAYRQFQLQEDELLFQHQQEIAALKELHKKKLAEQKDQLALANRMAHARQIEIERLENNGESAKREKELVTLRNELKVLQKERADASEKLTSQIHELQEELAETKSQLARTEHELTTLDQIPKDEADSLREQSAKLDTTLEELRHEKERSKEIEQQLATVSNALSRAQKELETAIAEKEALQAQHAVIPAELLRVQKELKLTKAKLSEHETVTAENVSLTEQLSCISAELEERKIAQKKMEEELEERLMEVTNLQEDLRVAKKSHEDSLHELETKRKSPTKTPTRRESTGNVPNSRLYRPSPNTRTPVKSPNRPTTSYGTPTKRSPSVKRNSEELLEKEKESLRQQVVVLEEQILKRNEEHERALRELRTANEKEIMCIRKQYESRVEANAEKGRELKENLSVAEGNERKELLEKIAALEAEKKANRSEGLRDVQKKEELLQKISDLEKKEKDLIDEHERAIQTLREKNDAEILELRKTLEEQTLQFRATESELRQTISEASSCGEREDLLQKIESLQSQLESERSNALSMKMKVNAAEKDVTQAFEQHQLELRKLTEMMDVEIEKLNIEREAKIEIENKLAEVQKELDKARKDLADIKDEQQNEIAAQKEVFESRLKEIQDGHTKELDDLLAQLDLVEAEHKENIEMKEKVIREKETQVNTLTFQLDEMELKAKAHQKIEKTWSIKLENSEKALEKSEQALAKLQEQYDTFKKEHEQFVAETEEKRERACKAAENKVIERAEKQFKQANDLYVKLKKQYDIVKSNAERLEAELKDAKSTGETASKEKDIRLNELNKELAELKGAKESIEKEAAQKARDYRKEMQGLLKAAEEFENKFEEAEATNTLLQNALSHLESQKKKLQFEYDELHKAAKSSNGGAFNHSSTVVSTTFKGACNNAACNNKKCFWGCNTGISLEAKYAGFSGNKACHKASCSNEGCQFKVTGNCWAKWCTKLCHRGVPTGVD</sequence>
<keyword evidence="1" id="KW-0175">Coiled coil</keyword>
<evidence type="ECO:0000256" key="2">
    <source>
        <dbReference type="SAM" id="MobiDB-lite"/>
    </source>
</evidence>
<accession>A0A1Z5KS02</accession>
<feature type="region of interest" description="Disordered" evidence="2">
    <location>
        <begin position="229"/>
        <end position="267"/>
    </location>
</feature>
<feature type="compositionally biased region" description="Basic and acidic residues" evidence="2">
    <location>
        <begin position="329"/>
        <end position="343"/>
    </location>
</feature>
<feature type="compositionally biased region" description="Polar residues" evidence="2">
    <location>
        <begin position="318"/>
        <end position="328"/>
    </location>
</feature>
<feature type="region of interest" description="Disordered" evidence="2">
    <location>
        <begin position="770"/>
        <end position="846"/>
    </location>
</feature>
<feature type="compositionally biased region" description="Basic and acidic residues" evidence="2">
    <location>
        <begin position="770"/>
        <end position="785"/>
    </location>
</feature>
<evidence type="ECO:0000313" key="3">
    <source>
        <dbReference type="EMBL" id="GAX29086.1"/>
    </source>
</evidence>
<feature type="compositionally biased region" description="Low complexity" evidence="2">
    <location>
        <begin position="364"/>
        <end position="375"/>
    </location>
</feature>
<feature type="compositionally biased region" description="Basic residues" evidence="2">
    <location>
        <begin position="111"/>
        <end position="123"/>
    </location>
</feature>
<feature type="coiled-coil region" evidence="1">
    <location>
        <begin position="1076"/>
        <end position="1381"/>
    </location>
</feature>
<feature type="compositionally biased region" description="Polar residues" evidence="2">
    <location>
        <begin position="383"/>
        <end position="394"/>
    </location>
</feature>
<dbReference type="Proteomes" id="UP000198406">
    <property type="component" value="Unassembled WGS sequence"/>
</dbReference>
<name>A0A1Z5KS02_FISSO</name>
<feature type="region of interest" description="Disordered" evidence="2">
    <location>
        <begin position="308"/>
        <end position="394"/>
    </location>
</feature>
<keyword evidence="4" id="KW-1185">Reference proteome</keyword>
<feature type="region of interest" description="Disordered" evidence="2">
    <location>
        <begin position="1"/>
        <end position="42"/>
    </location>
</feature>
<dbReference type="OrthoDB" id="55708at2759"/>
<comment type="caution">
    <text evidence="3">The sequence shown here is derived from an EMBL/GenBank/DDBJ whole genome shotgun (WGS) entry which is preliminary data.</text>
</comment>
<dbReference type="EMBL" id="BDSP01000285">
    <property type="protein sequence ID" value="GAX29086.1"/>
    <property type="molecule type" value="Genomic_DNA"/>
</dbReference>
<proteinExistence type="predicted"/>
<evidence type="ECO:0000313" key="4">
    <source>
        <dbReference type="Proteomes" id="UP000198406"/>
    </source>
</evidence>
<protein>
    <submittedName>
        <fullName evidence="3">Uncharacterized protein</fullName>
    </submittedName>
</protein>
<feature type="coiled-coil region" evidence="1">
    <location>
        <begin position="534"/>
        <end position="693"/>
    </location>
</feature>
<reference evidence="3 4" key="1">
    <citation type="journal article" date="2015" name="Plant Cell">
        <title>Oil accumulation by the oleaginous diatom Fistulifera solaris as revealed by the genome and transcriptome.</title>
        <authorList>
            <person name="Tanaka T."/>
            <person name="Maeda Y."/>
            <person name="Veluchamy A."/>
            <person name="Tanaka M."/>
            <person name="Abida H."/>
            <person name="Marechal E."/>
            <person name="Bowler C."/>
            <person name="Muto M."/>
            <person name="Sunaga Y."/>
            <person name="Tanaka M."/>
            <person name="Yoshino T."/>
            <person name="Taniguchi T."/>
            <person name="Fukuda Y."/>
            <person name="Nemoto M."/>
            <person name="Matsumoto M."/>
            <person name="Wong P.S."/>
            <person name="Aburatani S."/>
            <person name="Fujibuchi W."/>
        </authorList>
    </citation>
    <scope>NUCLEOTIDE SEQUENCE [LARGE SCALE GENOMIC DNA]</scope>
    <source>
        <strain evidence="3 4">JPCC DA0580</strain>
    </source>
</reference>
<feature type="compositionally biased region" description="Polar residues" evidence="2">
    <location>
        <begin position="93"/>
        <end position="106"/>
    </location>
</feature>